<reference evidence="2" key="1">
    <citation type="submission" date="2017-09" db="EMBL/GenBank/DDBJ databases">
        <title>Depth-based differentiation of microbial function through sediment-hosted aquifers and enrichment of novel symbionts in the deep terrestrial subsurface.</title>
        <authorList>
            <person name="Probst A.J."/>
            <person name="Ladd B."/>
            <person name="Jarett J.K."/>
            <person name="Geller-Mcgrath D.E."/>
            <person name="Sieber C.M.K."/>
            <person name="Emerson J.B."/>
            <person name="Anantharaman K."/>
            <person name="Thomas B.C."/>
            <person name="Malmstrom R."/>
            <person name="Stieglmeier M."/>
            <person name="Klingl A."/>
            <person name="Woyke T."/>
            <person name="Ryan C.M."/>
            <person name="Banfield J.F."/>
        </authorList>
    </citation>
    <scope>NUCLEOTIDE SEQUENCE [LARGE SCALE GENOMIC DNA]</scope>
</reference>
<dbReference type="InterPro" id="IPR017853">
    <property type="entry name" value="GH"/>
</dbReference>
<sequence length="438" mass="50799">MKKIIIFLILFSFICAQLSIIDVFAESKNIFGVHLSDTNDISKAAPLINSNNGDWGYVTIVIRSDLLNRQMWQDFFDKCREFHITPIIRLSTILENDHWKKPEYSDIDAMTSFLNSLNWPHKKQIIILFNEPNHGSEWGGGVDVKNFVDITTYTSFRLKSLNQNFYILSTGLDLAAPSKLPDFESATNFYQQIITYKPSYFDNIDGLSHHYYPNNSPKNYVWELNLIKKLGIKKELPIYITETGFGNVKTSGKLLANYYNLWARDLRIIAVTPFIFNYPYFPFDQFSWLDVAGNLNYGYKKLVDMPKQKNTINQINSFKVIFTHLPFIIFPNTVYHSMVELQNTGQSIWGEKYFCLKATASENIKLSDLCVDPIIKTLPNQIQKIKFNFEIKSASKSSYISWETLPKYNLSLLAPNSTIYHPKTSILNYVKQWWSGLF</sequence>
<evidence type="ECO:0008006" key="3">
    <source>
        <dbReference type="Google" id="ProtNLM"/>
    </source>
</evidence>
<evidence type="ECO:0000313" key="1">
    <source>
        <dbReference type="EMBL" id="PIX68105.1"/>
    </source>
</evidence>
<comment type="caution">
    <text evidence="1">The sequence shown here is derived from an EMBL/GenBank/DDBJ whole genome shotgun (WGS) entry which is preliminary data.</text>
</comment>
<dbReference type="EMBL" id="PFJG01000028">
    <property type="protein sequence ID" value="PIX68105.1"/>
    <property type="molecule type" value="Genomic_DNA"/>
</dbReference>
<dbReference type="AlphaFoldDB" id="A0A2M7LJ44"/>
<protein>
    <recommendedName>
        <fullName evidence="3">Asl1-like glycosyl hydrolase catalytic domain-containing protein</fullName>
    </recommendedName>
</protein>
<proteinExistence type="predicted"/>
<gene>
    <name evidence="1" type="ORF">COZ41_01500</name>
</gene>
<dbReference type="SUPFAM" id="SSF51445">
    <property type="entry name" value="(Trans)glycosidases"/>
    <property type="match status" value="1"/>
</dbReference>
<name>A0A2M7LJ44_9BACT</name>
<organism evidence="1 2">
    <name type="scientific">Candidatus Shapirobacteria bacterium CG_4_10_14_3_um_filter_35_13</name>
    <dbReference type="NCBI Taxonomy" id="1974873"/>
    <lineage>
        <taxon>Bacteria</taxon>
        <taxon>Candidatus Shapironibacteriota</taxon>
    </lineage>
</organism>
<evidence type="ECO:0000313" key="2">
    <source>
        <dbReference type="Proteomes" id="UP000229531"/>
    </source>
</evidence>
<dbReference type="Proteomes" id="UP000229531">
    <property type="component" value="Unassembled WGS sequence"/>
</dbReference>
<dbReference type="Gene3D" id="3.20.20.80">
    <property type="entry name" value="Glycosidases"/>
    <property type="match status" value="1"/>
</dbReference>
<accession>A0A2M7LJ44</accession>